<evidence type="ECO:0000256" key="3">
    <source>
        <dbReference type="ARBA" id="ARBA00022448"/>
    </source>
</evidence>
<protein>
    <submittedName>
        <fullName evidence="9">TolC family protein</fullName>
    </submittedName>
</protein>
<evidence type="ECO:0000256" key="4">
    <source>
        <dbReference type="ARBA" id="ARBA00022452"/>
    </source>
</evidence>
<dbReference type="Pfam" id="PF02321">
    <property type="entry name" value="OEP"/>
    <property type="match status" value="2"/>
</dbReference>
<dbReference type="EMBL" id="JAOYOD010000001">
    <property type="protein sequence ID" value="MCV9386002.1"/>
    <property type="molecule type" value="Genomic_DNA"/>
</dbReference>
<comment type="similarity">
    <text evidence="2">Belongs to the outer membrane factor (OMF) (TC 1.B.17) family.</text>
</comment>
<sequence length="509" mass="58607">MNRILIPTHMPQQLLCLLPLLFLGLVTQAQISDTLSSPVAQQASEDLLLRSMSLTSVIDYAQMQSLEAEKAENRKENSYWAYQRSRSMIKPSLSLQGNLPDYQKSIIPVIQPDGSQQFKDVQNLYSDVRLSLDQNILWTGGSVSLFSSLERNDVLLGANEGTSYASQPLVVGIDQPLFAYNPWKWNRKIDPLRYEESVKRYKEENVRIAHQTTELFFDLLLAQIRLRIAQKNKENSDINYKIGQGRFNLGKIAENELLELELNQLNAERDMANAKLQVETNRLSLNTFIGSDKNDTYNLLIPDEVPEFDIDLDKALSQAKLNRQQYVSFKRRLLEAESQVAQAKSENTLNINLRARIGLTDQGESYRDVYGNAQNTQRYAVGVNVPILDWNRRKSSYKTALANQHLVENTIEQEEQLFEAEIITLVKQMPTLRARVLSTKRGDEIANRRYDISQERYLVANITVTDLNLALQAKDQAKEAYLRALREYWMAYYQLRYLTLYDFVNNQSL</sequence>
<keyword evidence="7" id="KW-0998">Cell outer membrane</keyword>
<keyword evidence="6" id="KW-0472">Membrane</keyword>
<keyword evidence="3" id="KW-0813">Transport</keyword>
<evidence type="ECO:0000256" key="7">
    <source>
        <dbReference type="ARBA" id="ARBA00023237"/>
    </source>
</evidence>
<reference evidence="9 10" key="1">
    <citation type="submission" date="2022-10" db="EMBL/GenBank/DDBJ databases">
        <title>Comparative genomics and taxonomic characterization of three novel marine species of genus Reichenbachiella exhibiting antioxidant and polysaccharide degradation activities.</title>
        <authorList>
            <person name="Muhammad N."/>
            <person name="Lee Y.-J."/>
            <person name="Ko J."/>
            <person name="Kim S.-G."/>
        </authorList>
    </citation>
    <scope>NUCLEOTIDE SEQUENCE [LARGE SCALE GENOMIC DNA]</scope>
    <source>
        <strain evidence="9 10">ABR2-5</strain>
    </source>
</reference>
<name>A0ABT3CQW2_9BACT</name>
<keyword evidence="4" id="KW-1134">Transmembrane beta strand</keyword>
<dbReference type="PANTHER" id="PTHR30026:SF20">
    <property type="entry name" value="OUTER MEMBRANE PROTEIN TOLC"/>
    <property type="match status" value="1"/>
</dbReference>
<dbReference type="RefSeq" id="WP_264136790.1">
    <property type="nucleotide sequence ID" value="NZ_JAOYOD010000001.1"/>
</dbReference>
<evidence type="ECO:0000256" key="6">
    <source>
        <dbReference type="ARBA" id="ARBA00023136"/>
    </source>
</evidence>
<dbReference type="PANTHER" id="PTHR30026">
    <property type="entry name" value="OUTER MEMBRANE PROTEIN TOLC"/>
    <property type="match status" value="1"/>
</dbReference>
<evidence type="ECO:0000256" key="2">
    <source>
        <dbReference type="ARBA" id="ARBA00007613"/>
    </source>
</evidence>
<keyword evidence="10" id="KW-1185">Reference proteome</keyword>
<dbReference type="Gene3D" id="1.20.1600.10">
    <property type="entry name" value="Outer membrane efflux proteins (OEP)"/>
    <property type="match status" value="1"/>
</dbReference>
<organism evidence="9 10">
    <name type="scientific">Reichenbachiella ulvae</name>
    <dbReference type="NCBI Taxonomy" id="2980104"/>
    <lineage>
        <taxon>Bacteria</taxon>
        <taxon>Pseudomonadati</taxon>
        <taxon>Bacteroidota</taxon>
        <taxon>Cytophagia</taxon>
        <taxon>Cytophagales</taxon>
        <taxon>Reichenbachiellaceae</taxon>
        <taxon>Reichenbachiella</taxon>
    </lineage>
</organism>
<comment type="subcellular location">
    <subcellularLocation>
        <location evidence="1">Cell outer membrane</location>
    </subcellularLocation>
</comment>
<keyword evidence="8" id="KW-0175">Coiled coil</keyword>
<feature type="coiled-coil region" evidence="8">
    <location>
        <begin position="248"/>
        <end position="282"/>
    </location>
</feature>
<dbReference type="SUPFAM" id="SSF56954">
    <property type="entry name" value="Outer membrane efflux proteins (OEP)"/>
    <property type="match status" value="1"/>
</dbReference>
<dbReference type="InterPro" id="IPR051906">
    <property type="entry name" value="TolC-like"/>
</dbReference>
<gene>
    <name evidence="9" type="ORF">N7U62_04970</name>
</gene>
<dbReference type="InterPro" id="IPR003423">
    <property type="entry name" value="OMP_efflux"/>
</dbReference>
<dbReference type="Proteomes" id="UP001300692">
    <property type="component" value="Unassembled WGS sequence"/>
</dbReference>
<evidence type="ECO:0000256" key="1">
    <source>
        <dbReference type="ARBA" id="ARBA00004442"/>
    </source>
</evidence>
<evidence type="ECO:0000256" key="5">
    <source>
        <dbReference type="ARBA" id="ARBA00022692"/>
    </source>
</evidence>
<evidence type="ECO:0000313" key="9">
    <source>
        <dbReference type="EMBL" id="MCV9386002.1"/>
    </source>
</evidence>
<comment type="caution">
    <text evidence="9">The sequence shown here is derived from an EMBL/GenBank/DDBJ whole genome shotgun (WGS) entry which is preliminary data.</text>
</comment>
<accession>A0ABT3CQW2</accession>
<evidence type="ECO:0000256" key="8">
    <source>
        <dbReference type="SAM" id="Coils"/>
    </source>
</evidence>
<evidence type="ECO:0000313" key="10">
    <source>
        <dbReference type="Proteomes" id="UP001300692"/>
    </source>
</evidence>
<keyword evidence="5" id="KW-0812">Transmembrane</keyword>
<proteinExistence type="inferred from homology"/>